<organism evidence="1 2">
    <name type="scientific">Chryseobacterium nematophagum</name>
    <dbReference type="NCBI Taxonomy" id="2305228"/>
    <lineage>
        <taxon>Bacteria</taxon>
        <taxon>Pseudomonadati</taxon>
        <taxon>Bacteroidota</taxon>
        <taxon>Flavobacteriia</taxon>
        <taxon>Flavobacteriales</taxon>
        <taxon>Weeksellaceae</taxon>
        <taxon>Chryseobacterium group</taxon>
        <taxon>Chryseobacterium</taxon>
    </lineage>
</organism>
<comment type="caution">
    <text evidence="1">The sequence shown here is derived from an EMBL/GenBank/DDBJ whole genome shotgun (WGS) entry which is preliminary data.</text>
</comment>
<sequence>MVDLYPDSNNCYKGKGISRAMILYCKFYFGKRIISERGKYNSPEARNKVWERMKSDREVSYCEAKDYYFTIL</sequence>
<evidence type="ECO:0000313" key="1">
    <source>
        <dbReference type="EMBL" id="RNA63221.1"/>
    </source>
</evidence>
<accession>A0A3M7TI56</accession>
<evidence type="ECO:0000313" key="2">
    <source>
        <dbReference type="Proteomes" id="UP000278775"/>
    </source>
</evidence>
<protein>
    <submittedName>
        <fullName evidence="1">Uncharacterized protein</fullName>
    </submittedName>
</protein>
<name>A0A3M7TI56_9FLAO</name>
<proteinExistence type="predicted"/>
<reference evidence="1 2" key="1">
    <citation type="submission" date="2018-08" db="EMBL/GenBank/DDBJ databases">
        <title>Chryseobacterium nematophagum: a novel matrix digesting pathogen of nematodes.</title>
        <authorList>
            <person name="Page A."/>
            <person name="Roberts M."/>
            <person name="Felix M.-A."/>
            <person name="Weir W."/>
        </authorList>
    </citation>
    <scope>NUCLEOTIDE SEQUENCE [LARGE SCALE GENOMIC DNA]</scope>
    <source>
        <strain evidence="1 2">JUb129</strain>
    </source>
</reference>
<dbReference type="RefSeq" id="WP_147474523.1">
    <property type="nucleotide sequence ID" value="NZ_QWIU01000002.1"/>
</dbReference>
<dbReference type="EMBL" id="QWIU01000002">
    <property type="protein sequence ID" value="RNA63221.1"/>
    <property type="molecule type" value="Genomic_DNA"/>
</dbReference>
<dbReference type="Proteomes" id="UP000278775">
    <property type="component" value="Unassembled WGS sequence"/>
</dbReference>
<dbReference type="AlphaFoldDB" id="A0A3M7TI56"/>
<gene>
    <name evidence="1" type="ORF">D1631_15435</name>
</gene>
<dbReference type="OrthoDB" id="1259501at2"/>